<feature type="transmembrane region" description="Helical" evidence="1">
    <location>
        <begin position="85"/>
        <end position="105"/>
    </location>
</feature>
<keyword evidence="4" id="KW-1185">Reference proteome</keyword>
<feature type="transmembrane region" description="Helical" evidence="1">
    <location>
        <begin position="117"/>
        <end position="136"/>
    </location>
</feature>
<gene>
    <name evidence="3" type="ordered locus">TCELL_0436</name>
</gene>
<evidence type="ECO:0000313" key="3">
    <source>
        <dbReference type="EMBL" id="AFK50861.1"/>
    </source>
</evidence>
<feature type="transmembrane region" description="Helical" evidence="1">
    <location>
        <begin position="55"/>
        <end position="73"/>
    </location>
</feature>
<dbReference type="HOGENOM" id="CLU_124257_0_0_2"/>
<dbReference type="STRING" id="1184251.TCELL_0436"/>
<dbReference type="Pfam" id="PF07760">
    <property type="entry name" value="DUF1616"/>
    <property type="match status" value="1"/>
</dbReference>
<accession>I3TDM3</accession>
<feature type="transmembrane region" description="Helical" evidence="1">
    <location>
        <begin position="143"/>
        <end position="163"/>
    </location>
</feature>
<proteinExistence type="predicted"/>
<dbReference type="InterPro" id="IPR011674">
    <property type="entry name" value="DUF1616"/>
</dbReference>
<evidence type="ECO:0000313" key="4">
    <source>
        <dbReference type="Proteomes" id="UP000005270"/>
    </source>
</evidence>
<dbReference type="OrthoDB" id="82282at2157"/>
<reference evidence="3 4" key="1">
    <citation type="journal article" date="2012" name="J. Bacteriol.">
        <title>Complete genome sequence of the hyperthermophilic cellulolytic Crenarchaeon 'Thermogladius cellulolyticus' 1633.</title>
        <authorList>
            <person name="Mardanov A.V."/>
            <person name="Kochetkova T.V."/>
            <person name="Beletsky A.V."/>
            <person name="Bonch-Osmolovskaya E.A."/>
            <person name="Ravin N.V."/>
            <person name="Skryabin K.G."/>
        </authorList>
    </citation>
    <scope>NUCLEOTIDE SEQUENCE [LARGE SCALE GENOMIC DNA]</scope>
    <source>
        <strain evidence="4">DSM 22663 / VKM B-2946 / 1633</strain>
    </source>
</reference>
<feature type="domain" description="DUF1616" evidence="2">
    <location>
        <begin position="67"/>
        <end position="166"/>
    </location>
</feature>
<organism evidence="3 4">
    <name type="scientific">Thermogladius calderae (strain DSM 22663 / VKM B-2946 / 1633)</name>
    <dbReference type="NCBI Taxonomy" id="1184251"/>
    <lineage>
        <taxon>Archaea</taxon>
        <taxon>Thermoproteota</taxon>
        <taxon>Thermoprotei</taxon>
        <taxon>Desulfurococcales</taxon>
        <taxon>Desulfurococcaceae</taxon>
        <taxon>Thermogladius</taxon>
    </lineage>
</organism>
<protein>
    <submittedName>
        <fullName evidence="3">Membrane protein</fullName>
    </submittedName>
</protein>
<dbReference type="AlphaFoldDB" id="I3TDM3"/>
<dbReference type="GeneID" id="13012729"/>
<keyword evidence="1" id="KW-1133">Transmembrane helix</keyword>
<dbReference type="KEGG" id="thg:TCELL_0436"/>
<keyword evidence="1" id="KW-0472">Membrane</keyword>
<evidence type="ECO:0000256" key="1">
    <source>
        <dbReference type="SAM" id="Phobius"/>
    </source>
</evidence>
<dbReference type="Proteomes" id="UP000005270">
    <property type="component" value="Chromosome"/>
</dbReference>
<name>I3TDM3_THEC1</name>
<evidence type="ECO:0000259" key="2">
    <source>
        <dbReference type="Pfam" id="PF07760"/>
    </source>
</evidence>
<keyword evidence="1" id="KW-0812">Transmembrane</keyword>
<dbReference type="RefSeq" id="WP_014737111.1">
    <property type="nucleotide sequence ID" value="NC_017954.1"/>
</dbReference>
<dbReference type="InParanoid" id="I3TDM3"/>
<dbReference type="eggNOG" id="arCOG02887">
    <property type="taxonomic scope" value="Archaea"/>
</dbReference>
<dbReference type="EMBL" id="CP003531">
    <property type="protein sequence ID" value="AFK50861.1"/>
    <property type="molecule type" value="Genomic_DNA"/>
</dbReference>
<sequence length="176" mass="19759">MSNKETLEDYVAKKRTGIKSVLEAYREWARGDIELRDPHPPRSFLEVVVRLDYSLWFWTLISVEAITLLLVAVSSTSPILTFARYLFGSLFVLFLPGYSLIRALYQSRELSPIEELALSIGLSLAIVPLVGLVLNYTPFGIRLTPVLTSLALLTTALSLLGLYRKYSEIVEVVYGS</sequence>